<keyword evidence="4" id="KW-1133">Transmembrane helix</keyword>
<comment type="caution">
    <text evidence="6">The sequence shown here is derived from an EMBL/GenBank/DDBJ whole genome shotgun (WGS) entry which is preliminary data.</text>
</comment>
<comment type="similarity">
    <text evidence="2">Belongs to the LemA family.</text>
</comment>
<dbReference type="GO" id="GO:0016020">
    <property type="term" value="C:membrane"/>
    <property type="evidence" value="ECO:0007669"/>
    <property type="project" value="UniProtKB-SubCell"/>
</dbReference>
<dbReference type="InterPro" id="IPR023353">
    <property type="entry name" value="LemA-like_dom_sf"/>
</dbReference>
<reference evidence="6 7" key="1">
    <citation type="submission" date="2016-10" db="EMBL/GenBank/DDBJ databases">
        <authorList>
            <person name="Varghese N."/>
            <person name="Submissions S."/>
        </authorList>
    </citation>
    <scope>NUCLEOTIDE SEQUENCE [LARGE SCALE GENOMIC DNA]</scope>
    <source>
        <strain evidence="6 7">DSM 5563</strain>
    </source>
</reference>
<protein>
    <submittedName>
        <fullName evidence="6">LemA protein</fullName>
    </submittedName>
</protein>
<dbReference type="PANTHER" id="PTHR34478:SF1">
    <property type="entry name" value="PROTEIN LEMA"/>
    <property type="match status" value="1"/>
</dbReference>
<dbReference type="EMBL" id="FOLW01000013">
    <property type="protein sequence ID" value="SFD32068.1"/>
    <property type="molecule type" value="Genomic_DNA"/>
</dbReference>
<gene>
    <name evidence="6" type="ORF">SAMN02745723_11335</name>
</gene>
<dbReference type="Proteomes" id="UP000226420">
    <property type="component" value="Unassembled WGS sequence"/>
</dbReference>
<evidence type="ECO:0000256" key="1">
    <source>
        <dbReference type="ARBA" id="ARBA00004167"/>
    </source>
</evidence>
<keyword evidence="3" id="KW-0812">Transmembrane</keyword>
<dbReference type="SUPFAM" id="SSF140478">
    <property type="entry name" value="LemA-like"/>
    <property type="match status" value="1"/>
</dbReference>
<sequence>MVLIVIAVAVFIVVGIGIWAVSVYNQLVLLRNNVDKSFANIDVILKQRADQIPSLIEITSKAMSHEREIFTALSDARSAYLNAGSMQNKIDASNQIEKALKSVIAIAENYPTLISGESFIELQKSVSDIEDKIAHRRESFNDSVNLYNIGITVFPDVLCARFLNYQRMPLLAISAQEVAYDGVKFNHSSGI</sequence>
<dbReference type="Gene3D" id="1.20.1440.20">
    <property type="entry name" value="LemA-like domain"/>
    <property type="match status" value="1"/>
</dbReference>
<name>A0AAJ4WCZ5_9GAMM</name>
<comment type="subcellular location">
    <subcellularLocation>
        <location evidence="1">Membrane</location>
        <topology evidence="1">Single-pass membrane protein</topology>
    </subcellularLocation>
</comment>
<evidence type="ECO:0000256" key="4">
    <source>
        <dbReference type="ARBA" id="ARBA00022989"/>
    </source>
</evidence>
<evidence type="ECO:0000313" key="7">
    <source>
        <dbReference type="Proteomes" id="UP000226420"/>
    </source>
</evidence>
<keyword evidence="5" id="KW-0472">Membrane</keyword>
<accession>A0AAJ4WCZ5</accession>
<proteinExistence type="inferred from homology"/>
<evidence type="ECO:0000256" key="5">
    <source>
        <dbReference type="ARBA" id="ARBA00023136"/>
    </source>
</evidence>
<dbReference type="Pfam" id="PF04011">
    <property type="entry name" value="LemA"/>
    <property type="match status" value="1"/>
</dbReference>
<dbReference type="InterPro" id="IPR007156">
    <property type="entry name" value="MamQ_LemA"/>
</dbReference>
<evidence type="ECO:0000256" key="3">
    <source>
        <dbReference type="ARBA" id="ARBA00022692"/>
    </source>
</evidence>
<dbReference type="RefSeq" id="WP_074824473.1">
    <property type="nucleotide sequence ID" value="NZ_FOLW01000013.1"/>
</dbReference>
<organism evidence="6 7">
    <name type="scientific">Pragia fontium DSM 5563 = ATCC 49100</name>
    <dbReference type="NCBI Taxonomy" id="1122977"/>
    <lineage>
        <taxon>Bacteria</taxon>
        <taxon>Pseudomonadati</taxon>
        <taxon>Pseudomonadota</taxon>
        <taxon>Gammaproteobacteria</taxon>
        <taxon>Enterobacterales</taxon>
        <taxon>Budviciaceae</taxon>
        <taxon>Pragia</taxon>
    </lineage>
</organism>
<evidence type="ECO:0000256" key="2">
    <source>
        <dbReference type="ARBA" id="ARBA00008854"/>
    </source>
</evidence>
<dbReference type="PANTHER" id="PTHR34478">
    <property type="entry name" value="PROTEIN LEMA"/>
    <property type="match status" value="1"/>
</dbReference>
<evidence type="ECO:0000313" key="6">
    <source>
        <dbReference type="EMBL" id="SFD32068.1"/>
    </source>
</evidence>
<dbReference type="AlphaFoldDB" id="A0AAJ4WCZ5"/>